<dbReference type="AlphaFoldDB" id="A0A915NUY0"/>
<accession>A0A915NUY0</accession>
<proteinExistence type="predicted"/>
<keyword evidence="2" id="KW-1185">Reference proteome</keyword>
<evidence type="ECO:0000313" key="2">
    <source>
        <dbReference type="Proteomes" id="UP000887560"/>
    </source>
</evidence>
<sequence>MGVTIFVLPFNDWIHLERDGSQMIIIRGISGSDCVYENANAKIRCTRWNDPLENREKFWAVYRALFYFVILQLFLFVFDIGASMVMCRRYRFQKDGETVEKRISMALTGIICL</sequence>
<feature type="transmembrane region" description="Helical" evidence="1">
    <location>
        <begin position="64"/>
        <end position="85"/>
    </location>
</feature>
<keyword evidence="1" id="KW-0472">Membrane</keyword>
<protein>
    <submittedName>
        <fullName evidence="3">Uncharacterized protein</fullName>
    </submittedName>
</protein>
<dbReference type="Proteomes" id="UP000887560">
    <property type="component" value="Unplaced"/>
</dbReference>
<name>A0A915NUY0_9BILA</name>
<evidence type="ECO:0000256" key="1">
    <source>
        <dbReference type="SAM" id="Phobius"/>
    </source>
</evidence>
<organism evidence="2 3">
    <name type="scientific">Meloidogyne floridensis</name>
    <dbReference type="NCBI Taxonomy" id="298350"/>
    <lineage>
        <taxon>Eukaryota</taxon>
        <taxon>Metazoa</taxon>
        <taxon>Ecdysozoa</taxon>
        <taxon>Nematoda</taxon>
        <taxon>Chromadorea</taxon>
        <taxon>Rhabditida</taxon>
        <taxon>Tylenchina</taxon>
        <taxon>Tylenchomorpha</taxon>
        <taxon>Tylenchoidea</taxon>
        <taxon>Meloidogynidae</taxon>
        <taxon>Meloidogyninae</taxon>
        <taxon>Meloidogyne</taxon>
    </lineage>
</organism>
<keyword evidence="1" id="KW-0812">Transmembrane</keyword>
<keyword evidence="1" id="KW-1133">Transmembrane helix</keyword>
<dbReference type="WBParaSite" id="scf7180000421120.g6342">
    <property type="protein sequence ID" value="scf7180000421120.g6342"/>
    <property type="gene ID" value="scf7180000421120.g6342"/>
</dbReference>
<reference evidence="3" key="1">
    <citation type="submission" date="2022-11" db="UniProtKB">
        <authorList>
            <consortium name="WormBaseParasite"/>
        </authorList>
    </citation>
    <scope>IDENTIFICATION</scope>
</reference>
<evidence type="ECO:0000313" key="3">
    <source>
        <dbReference type="WBParaSite" id="scf7180000421120.g6342"/>
    </source>
</evidence>